<sequence>MNRRTFQHIFTLLNVDRVSLNSKWNYGNVISPYHRIYLIDEGEGELKDSNGPTRLEPGYLYIIPSFTLCTMSCNHHLGQYFVHFFEDSMDGTSLFTNNRFILKVKATETDFRLFARLLEINPGRGINRSDNPKLYEKDIFYKEYQELNNLQNVGEYMETQGMLLQLAARFLSSNTLKQQDVKIIPVKIAETLNYIQLNLHEELSVFNLAERINQNPDYFSRQFKLYTGSRPVSYIHEKRVERAQYLMATTKMTYQEIGAETGFQDLSYFSKTFKKITGLSPREYKKQMYLIGFPS</sequence>
<dbReference type="SMART" id="SM00342">
    <property type="entry name" value="HTH_ARAC"/>
    <property type="match status" value="1"/>
</dbReference>
<evidence type="ECO:0000313" key="6">
    <source>
        <dbReference type="Proteomes" id="UP000245647"/>
    </source>
</evidence>
<dbReference type="InterPro" id="IPR020449">
    <property type="entry name" value="Tscrpt_reg_AraC-type_HTH"/>
</dbReference>
<gene>
    <name evidence="5" type="ORF">DDR33_06540</name>
</gene>
<keyword evidence="1" id="KW-0805">Transcription regulation</keyword>
<dbReference type="AlphaFoldDB" id="A0A2U2PJP4"/>
<accession>A0A2U2PJP4</accession>
<evidence type="ECO:0000256" key="2">
    <source>
        <dbReference type="ARBA" id="ARBA00023125"/>
    </source>
</evidence>
<dbReference type="PANTHER" id="PTHR43280">
    <property type="entry name" value="ARAC-FAMILY TRANSCRIPTIONAL REGULATOR"/>
    <property type="match status" value="1"/>
</dbReference>
<evidence type="ECO:0000256" key="3">
    <source>
        <dbReference type="ARBA" id="ARBA00023163"/>
    </source>
</evidence>
<dbReference type="Gene3D" id="1.10.10.60">
    <property type="entry name" value="Homeodomain-like"/>
    <property type="match status" value="2"/>
</dbReference>
<protein>
    <submittedName>
        <fullName evidence="5">AraC family transcriptional regulator</fullName>
    </submittedName>
</protein>
<keyword evidence="3" id="KW-0804">Transcription</keyword>
<dbReference type="PANTHER" id="PTHR43280:SF34">
    <property type="entry name" value="ARAC-FAMILY TRANSCRIPTIONAL REGULATOR"/>
    <property type="match status" value="1"/>
</dbReference>
<dbReference type="SUPFAM" id="SSF46689">
    <property type="entry name" value="Homeodomain-like"/>
    <property type="match status" value="2"/>
</dbReference>
<dbReference type="Proteomes" id="UP000245647">
    <property type="component" value="Unassembled WGS sequence"/>
</dbReference>
<keyword evidence="2" id="KW-0238">DNA-binding</keyword>
<organism evidence="5 6">
    <name type="scientific">Pararcticibacter amylolyticus</name>
    <dbReference type="NCBI Taxonomy" id="2173175"/>
    <lineage>
        <taxon>Bacteria</taxon>
        <taxon>Pseudomonadati</taxon>
        <taxon>Bacteroidota</taxon>
        <taxon>Sphingobacteriia</taxon>
        <taxon>Sphingobacteriales</taxon>
        <taxon>Sphingobacteriaceae</taxon>
        <taxon>Pararcticibacter</taxon>
    </lineage>
</organism>
<evidence type="ECO:0000256" key="1">
    <source>
        <dbReference type="ARBA" id="ARBA00023015"/>
    </source>
</evidence>
<keyword evidence="6" id="KW-1185">Reference proteome</keyword>
<dbReference type="GO" id="GO:0003700">
    <property type="term" value="F:DNA-binding transcription factor activity"/>
    <property type="evidence" value="ECO:0007669"/>
    <property type="project" value="InterPro"/>
</dbReference>
<dbReference type="GO" id="GO:0043565">
    <property type="term" value="F:sequence-specific DNA binding"/>
    <property type="evidence" value="ECO:0007669"/>
    <property type="project" value="InterPro"/>
</dbReference>
<dbReference type="PROSITE" id="PS01124">
    <property type="entry name" value="HTH_ARAC_FAMILY_2"/>
    <property type="match status" value="1"/>
</dbReference>
<dbReference type="RefSeq" id="WP_109414968.1">
    <property type="nucleotide sequence ID" value="NZ_QEAS01000004.1"/>
</dbReference>
<dbReference type="EMBL" id="QEAS01000004">
    <property type="protein sequence ID" value="PWG81484.1"/>
    <property type="molecule type" value="Genomic_DNA"/>
</dbReference>
<comment type="caution">
    <text evidence="5">The sequence shown here is derived from an EMBL/GenBank/DDBJ whole genome shotgun (WGS) entry which is preliminary data.</text>
</comment>
<dbReference type="OrthoDB" id="1007602at2"/>
<feature type="domain" description="HTH araC/xylS-type" evidence="4">
    <location>
        <begin position="189"/>
        <end position="287"/>
    </location>
</feature>
<evidence type="ECO:0000313" key="5">
    <source>
        <dbReference type="EMBL" id="PWG81484.1"/>
    </source>
</evidence>
<dbReference type="InterPro" id="IPR009057">
    <property type="entry name" value="Homeodomain-like_sf"/>
</dbReference>
<name>A0A2U2PJP4_9SPHI</name>
<dbReference type="PRINTS" id="PR00032">
    <property type="entry name" value="HTHARAC"/>
</dbReference>
<evidence type="ECO:0000259" key="4">
    <source>
        <dbReference type="PROSITE" id="PS01124"/>
    </source>
</evidence>
<reference evidence="5 6" key="1">
    <citation type="submission" date="2018-04" db="EMBL/GenBank/DDBJ databases">
        <title>Pedobacter chongqingensis sp. nov., isolated from a rottenly hemp rope.</title>
        <authorList>
            <person name="Cai Y."/>
        </authorList>
    </citation>
    <scope>NUCLEOTIDE SEQUENCE [LARGE SCALE GENOMIC DNA]</scope>
    <source>
        <strain evidence="5 6">FJ4-8</strain>
    </source>
</reference>
<dbReference type="Pfam" id="PF12833">
    <property type="entry name" value="HTH_18"/>
    <property type="match status" value="1"/>
</dbReference>
<proteinExistence type="predicted"/>
<dbReference type="InterPro" id="IPR018060">
    <property type="entry name" value="HTH_AraC"/>
</dbReference>